<organism evidence="2 3">
    <name type="scientific">Clarias magur</name>
    <name type="common">Asian catfish</name>
    <name type="synonym">Macropteronotus magur</name>
    <dbReference type="NCBI Taxonomy" id="1594786"/>
    <lineage>
        <taxon>Eukaryota</taxon>
        <taxon>Metazoa</taxon>
        <taxon>Chordata</taxon>
        <taxon>Craniata</taxon>
        <taxon>Vertebrata</taxon>
        <taxon>Euteleostomi</taxon>
        <taxon>Actinopterygii</taxon>
        <taxon>Neopterygii</taxon>
        <taxon>Teleostei</taxon>
        <taxon>Ostariophysi</taxon>
        <taxon>Siluriformes</taxon>
        <taxon>Clariidae</taxon>
        <taxon>Clarias</taxon>
    </lineage>
</organism>
<protein>
    <submittedName>
        <fullName evidence="2">Persephin-like</fullName>
    </submittedName>
</protein>
<name>A0A8J4U3J2_CLAMG</name>
<gene>
    <name evidence="2" type="ORF">DAT39_012398</name>
</gene>
<dbReference type="EMBL" id="QNUK01000217">
    <property type="protein sequence ID" value="KAF5897906.1"/>
    <property type="molecule type" value="Genomic_DNA"/>
</dbReference>
<reference evidence="2" key="1">
    <citation type="submission" date="2020-07" db="EMBL/GenBank/DDBJ databases">
        <title>Clarias magur genome sequencing, assembly and annotation.</title>
        <authorList>
            <person name="Kushwaha B."/>
            <person name="Kumar R."/>
            <person name="Das P."/>
            <person name="Joshi C.G."/>
            <person name="Kumar D."/>
            <person name="Nagpure N.S."/>
            <person name="Pandey M."/>
            <person name="Agarwal S."/>
            <person name="Srivastava S."/>
            <person name="Singh M."/>
            <person name="Sahoo L."/>
            <person name="Jayasankar P."/>
            <person name="Meher P.K."/>
            <person name="Koringa P.G."/>
            <person name="Iquebal M.A."/>
            <person name="Das S.P."/>
            <person name="Bit A."/>
            <person name="Patnaik S."/>
            <person name="Patel N."/>
            <person name="Shah T.M."/>
            <person name="Hinsu A."/>
            <person name="Jena J.K."/>
        </authorList>
    </citation>
    <scope>NUCLEOTIDE SEQUENCE</scope>
    <source>
        <strain evidence="2">CIFAMagur01</strain>
        <tissue evidence="2">Testis</tissue>
    </source>
</reference>
<feature type="compositionally biased region" description="Basic and acidic residues" evidence="1">
    <location>
        <begin position="32"/>
        <end position="53"/>
    </location>
</feature>
<accession>A0A8J4U3J2</accession>
<proteinExistence type="predicted"/>
<feature type="non-terminal residue" evidence="2">
    <location>
        <position position="79"/>
    </location>
</feature>
<evidence type="ECO:0000313" key="2">
    <source>
        <dbReference type="EMBL" id="KAF5897906.1"/>
    </source>
</evidence>
<evidence type="ECO:0000313" key="3">
    <source>
        <dbReference type="Proteomes" id="UP000727407"/>
    </source>
</evidence>
<comment type="caution">
    <text evidence="2">The sequence shown here is derived from an EMBL/GenBank/DDBJ whole genome shotgun (WGS) entry which is preliminary data.</text>
</comment>
<dbReference type="OrthoDB" id="9936891at2759"/>
<sequence length="79" mass="8772">MLLFCVQVGQGHWLHMLLASGMKEQATSSESGHADETRTEGREEDQKEQEGSGRHWGGRVLRSRRSAEGPCGLHSILLQ</sequence>
<feature type="region of interest" description="Disordered" evidence="1">
    <location>
        <begin position="22"/>
        <end position="79"/>
    </location>
</feature>
<evidence type="ECO:0000256" key="1">
    <source>
        <dbReference type="SAM" id="MobiDB-lite"/>
    </source>
</evidence>
<dbReference type="Proteomes" id="UP000727407">
    <property type="component" value="Unassembled WGS sequence"/>
</dbReference>
<dbReference type="AlphaFoldDB" id="A0A8J4U3J2"/>
<keyword evidence="3" id="KW-1185">Reference proteome</keyword>